<organism evidence="2 3">
    <name type="scientific">Trifolium medium</name>
    <dbReference type="NCBI Taxonomy" id="97028"/>
    <lineage>
        <taxon>Eukaryota</taxon>
        <taxon>Viridiplantae</taxon>
        <taxon>Streptophyta</taxon>
        <taxon>Embryophyta</taxon>
        <taxon>Tracheophyta</taxon>
        <taxon>Spermatophyta</taxon>
        <taxon>Magnoliopsida</taxon>
        <taxon>eudicotyledons</taxon>
        <taxon>Gunneridae</taxon>
        <taxon>Pentapetalae</taxon>
        <taxon>rosids</taxon>
        <taxon>fabids</taxon>
        <taxon>Fabales</taxon>
        <taxon>Fabaceae</taxon>
        <taxon>Papilionoideae</taxon>
        <taxon>50 kb inversion clade</taxon>
        <taxon>NPAAA clade</taxon>
        <taxon>Hologalegina</taxon>
        <taxon>IRL clade</taxon>
        <taxon>Trifolieae</taxon>
        <taxon>Trifolium</taxon>
    </lineage>
</organism>
<evidence type="ECO:0000256" key="1">
    <source>
        <dbReference type="SAM" id="Phobius"/>
    </source>
</evidence>
<proteinExistence type="predicted"/>
<keyword evidence="1" id="KW-1133">Transmembrane helix</keyword>
<name>A0A392SL81_9FABA</name>
<keyword evidence="1" id="KW-0812">Transmembrane</keyword>
<sequence length="47" mass="5348">FHHLFSDPLPPQRFRFQLSPARLTLSVTAAVSYDPIPIVLIYILPLS</sequence>
<protein>
    <submittedName>
        <fullName evidence="2">Uncharacterized protein</fullName>
    </submittedName>
</protein>
<dbReference type="AlphaFoldDB" id="A0A392SL81"/>
<feature type="transmembrane region" description="Helical" evidence="1">
    <location>
        <begin position="23"/>
        <end position="44"/>
    </location>
</feature>
<keyword evidence="1" id="KW-0472">Membrane</keyword>
<accession>A0A392SL81</accession>
<comment type="caution">
    <text evidence="2">The sequence shown here is derived from an EMBL/GenBank/DDBJ whole genome shotgun (WGS) entry which is preliminary data.</text>
</comment>
<keyword evidence="3" id="KW-1185">Reference proteome</keyword>
<evidence type="ECO:0000313" key="3">
    <source>
        <dbReference type="Proteomes" id="UP000265520"/>
    </source>
</evidence>
<dbReference type="Proteomes" id="UP000265520">
    <property type="component" value="Unassembled WGS sequence"/>
</dbReference>
<evidence type="ECO:0000313" key="2">
    <source>
        <dbReference type="EMBL" id="MCI49648.1"/>
    </source>
</evidence>
<dbReference type="EMBL" id="LXQA010404454">
    <property type="protein sequence ID" value="MCI49648.1"/>
    <property type="molecule type" value="Genomic_DNA"/>
</dbReference>
<feature type="non-terminal residue" evidence="2">
    <location>
        <position position="1"/>
    </location>
</feature>
<reference evidence="2 3" key="1">
    <citation type="journal article" date="2018" name="Front. Plant Sci.">
        <title>Red Clover (Trifolium pratense) and Zigzag Clover (T. medium) - A Picture of Genomic Similarities and Differences.</title>
        <authorList>
            <person name="Dluhosova J."/>
            <person name="Istvanek J."/>
            <person name="Nedelnik J."/>
            <person name="Repkova J."/>
        </authorList>
    </citation>
    <scope>NUCLEOTIDE SEQUENCE [LARGE SCALE GENOMIC DNA]</scope>
    <source>
        <strain evidence="3">cv. 10/8</strain>
        <tissue evidence="2">Leaf</tissue>
    </source>
</reference>